<proteinExistence type="predicted"/>
<protein>
    <submittedName>
        <fullName evidence="9">Major facilitator superfamily domain-containing protein</fullName>
    </submittedName>
</protein>
<comment type="subcellular location">
    <subcellularLocation>
        <location evidence="1">Membrane</location>
        <topology evidence="1">Multi-pass membrane protein</topology>
    </subcellularLocation>
</comment>
<dbReference type="InterPro" id="IPR020846">
    <property type="entry name" value="MFS_dom"/>
</dbReference>
<dbReference type="GO" id="GO:0005886">
    <property type="term" value="C:plasma membrane"/>
    <property type="evidence" value="ECO:0007669"/>
    <property type="project" value="TreeGrafter"/>
</dbReference>
<keyword evidence="3 7" id="KW-0812">Transmembrane</keyword>
<dbReference type="PROSITE" id="PS50850">
    <property type="entry name" value="MFS"/>
    <property type="match status" value="1"/>
</dbReference>
<comment type="caution">
    <text evidence="9">The sequence shown here is derived from an EMBL/GenBank/DDBJ whole genome shotgun (WGS) entry which is preliminary data.</text>
</comment>
<evidence type="ECO:0000256" key="4">
    <source>
        <dbReference type="ARBA" id="ARBA00022989"/>
    </source>
</evidence>
<dbReference type="OrthoDB" id="10021397at2759"/>
<evidence type="ECO:0000259" key="8">
    <source>
        <dbReference type="PROSITE" id="PS50850"/>
    </source>
</evidence>
<feature type="domain" description="Major facilitator superfamily (MFS) profile" evidence="8">
    <location>
        <begin position="16"/>
        <end position="428"/>
    </location>
</feature>
<dbReference type="GeneID" id="70134567"/>
<accession>A0A9P8ZZH4</accession>
<dbReference type="PRINTS" id="PR01036">
    <property type="entry name" value="TCRTETB"/>
</dbReference>
<dbReference type="GO" id="GO:0022857">
    <property type="term" value="F:transmembrane transporter activity"/>
    <property type="evidence" value="ECO:0007669"/>
    <property type="project" value="InterPro"/>
</dbReference>
<feature type="transmembrane region" description="Helical" evidence="7">
    <location>
        <begin position="81"/>
        <end position="104"/>
    </location>
</feature>
<keyword evidence="5 7" id="KW-0472">Membrane</keyword>
<dbReference type="PANTHER" id="PTHR23501">
    <property type="entry name" value="MAJOR FACILITATOR SUPERFAMILY"/>
    <property type="match status" value="1"/>
</dbReference>
<evidence type="ECO:0000256" key="3">
    <source>
        <dbReference type="ARBA" id="ARBA00022692"/>
    </source>
</evidence>
<keyword evidence="6" id="KW-0325">Glycoprotein</keyword>
<keyword evidence="4 7" id="KW-1133">Transmembrane helix</keyword>
<dbReference type="InterPro" id="IPR036259">
    <property type="entry name" value="MFS_trans_sf"/>
</dbReference>
<dbReference type="PANTHER" id="PTHR23501:SF187">
    <property type="entry name" value="MAJOR FACILITATOR SUPERFAMILY (MFS) PROFILE DOMAIN-CONTAINING PROTEIN"/>
    <property type="match status" value="1"/>
</dbReference>
<organism evidence="9 10">
    <name type="scientific">Truncatella angustata</name>
    <dbReference type="NCBI Taxonomy" id="152316"/>
    <lineage>
        <taxon>Eukaryota</taxon>
        <taxon>Fungi</taxon>
        <taxon>Dikarya</taxon>
        <taxon>Ascomycota</taxon>
        <taxon>Pezizomycotina</taxon>
        <taxon>Sordariomycetes</taxon>
        <taxon>Xylariomycetidae</taxon>
        <taxon>Amphisphaeriales</taxon>
        <taxon>Sporocadaceae</taxon>
        <taxon>Truncatella</taxon>
    </lineage>
</organism>
<dbReference type="Gene3D" id="1.20.1250.20">
    <property type="entry name" value="MFS general substrate transporter like domains"/>
    <property type="match status" value="1"/>
</dbReference>
<name>A0A9P8ZZH4_9PEZI</name>
<dbReference type="Pfam" id="PF07690">
    <property type="entry name" value="MFS_1"/>
    <property type="match status" value="1"/>
</dbReference>
<keyword evidence="10" id="KW-1185">Reference proteome</keyword>
<gene>
    <name evidence="9" type="ORF">BKA67DRAFT_636345</name>
</gene>
<feature type="transmembrane region" description="Helical" evidence="7">
    <location>
        <begin position="20"/>
        <end position="39"/>
    </location>
</feature>
<evidence type="ECO:0000256" key="6">
    <source>
        <dbReference type="ARBA" id="ARBA00023180"/>
    </source>
</evidence>
<reference evidence="9" key="1">
    <citation type="journal article" date="2021" name="Nat. Commun.">
        <title>Genetic determinants of endophytism in the Arabidopsis root mycobiome.</title>
        <authorList>
            <person name="Mesny F."/>
            <person name="Miyauchi S."/>
            <person name="Thiergart T."/>
            <person name="Pickel B."/>
            <person name="Atanasova L."/>
            <person name="Karlsson M."/>
            <person name="Huettel B."/>
            <person name="Barry K.W."/>
            <person name="Haridas S."/>
            <person name="Chen C."/>
            <person name="Bauer D."/>
            <person name="Andreopoulos W."/>
            <person name="Pangilinan J."/>
            <person name="LaButti K."/>
            <person name="Riley R."/>
            <person name="Lipzen A."/>
            <person name="Clum A."/>
            <person name="Drula E."/>
            <person name="Henrissat B."/>
            <person name="Kohler A."/>
            <person name="Grigoriev I.V."/>
            <person name="Martin F.M."/>
            <person name="Hacquard S."/>
        </authorList>
    </citation>
    <scope>NUCLEOTIDE SEQUENCE</scope>
    <source>
        <strain evidence="9">MPI-SDFR-AT-0073</strain>
    </source>
</reference>
<dbReference type="Proteomes" id="UP000758603">
    <property type="component" value="Unassembled WGS sequence"/>
</dbReference>
<evidence type="ECO:0000313" key="10">
    <source>
        <dbReference type="Proteomes" id="UP000758603"/>
    </source>
</evidence>
<feature type="transmembrane region" description="Helical" evidence="7">
    <location>
        <begin position="170"/>
        <end position="191"/>
    </location>
</feature>
<dbReference type="AlphaFoldDB" id="A0A9P8ZZH4"/>
<feature type="transmembrane region" description="Helical" evidence="7">
    <location>
        <begin position="51"/>
        <end position="69"/>
    </location>
</feature>
<feature type="transmembrane region" description="Helical" evidence="7">
    <location>
        <begin position="405"/>
        <end position="423"/>
    </location>
</feature>
<evidence type="ECO:0000256" key="1">
    <source>
        <dbReference type="ARBA" id="ARBA00004141"/>
    </source>
</evidence>
<feature type="transmembrane region" description="Helical" evidence="7">
    <location>
        <begin position="252"/>
        <end position="278"/>
    </location>
</feature>
<sequence>MRVKPDAPKPPSKKEYSWHFWAISLLASVESTVASTALPSISGTLHAGGNYVWFVNTYFLTSTAFLPLFGQMADIFGRRWLTICTVATFALGSSICGGASTTAILLCGRAVQGVGGGGINLMIEMIVCDLVPLRDRGRFMGVIFAIFTIGTSLSPFIGGAIIENTTWRCVFYINLPISGVSLSLLGTFVHANYQHGPSTLDRLRRIDYTGNLILVLIPLILGFSGMVGFYLYETSPWCSQPMVPKHLFNNRTSAAALFLTLIHALSGVLLLPTVVAIMPGGLISGFYSHLALYVVFQIIAGVGPGLALTTLLPATQAALSEKYTASSTAVWSLVRSFGTVWGVSVPAAVFNRRADTLAYRVTDPAIRAMIANGQAFSHASSELPNTFSNTTRDQVVEVYNESLHTVWIVAVIITGVSIFVVFAEKEIELRDNLDTDYGFQDSAKPTSSQENNS</sequence>
<feature type="transmembrane region" description="Helical" evidence="7">
    <location>
        <begin position="139"/>
        <end position="158"/>
    </location>
</feature>
<dbReference type="EMBL" id="JAGPXC010000003">
    <property type="protein sequence ID" value="KAH6656048.1"/>
    <property type="molecule type" value="Genomic_DNA"/>
</dbReference>
<feature type="transmembrane region" description="Helical" evidence="7">
    <location>
        <begin position="290"/>
        <end position="312"/>
    </location>
</feature>
<evidence type="ECO:0000313" key="9">
    <source>
        <dbReference type="EMBL" id="KAH6656048.1"/>
    </source>
</evidence>
<evidence type="ECO:0000256" key="7">
    <source>
        <dbReference type="SAM" id="Phobius"/>
    </source>
</evidence>
<keyword evidence="2" id="KW-0813">Transport</keyword>
<dbReference type="SUPFAM" id="SSF103473">
    <property type="entry name" value="MFS general substrate transporter"/>
    <property type="match status" value="1"/>
</dbReference>
<evidence type="ECO:0000256" key="5">
    <source>
        <dbReference type="ARBA" id="ARBA00023136"/>
    </source>
</evidence>
<evidence type="ECO:0000256" key="2">
    <source>
        <dbReference type="ARBA" id="ARBA00022448"/>
    </source>
</evidence>
<dbReference type="RefSeq" id="XP_045960313.1">
    <property type="nucleotide sequence ID" value="XM_046105676.1"/>
</dbReference>
<feature type="transmembrane region" description="Helical" evidence="7">
    <location>
        <begin position="212"/>
        <end position="232"/>
    </location>
</feature>
<dbReference type="InterPro" id="IPR011701">
    <property type="entry name" value="MFS"/>
</dbReference>